<feature type="domain" description="ABC transmembrane type-1" evidence="9">
    <location>
        <begin position="1"/>
        <end position="215"/>
    </location>
</feature>
<dbReference type="PANTHER" id="PTHR24221:SF654">
    <property type="entry name" value="ATP-BINDING CASSETTE SUB-FAMILY B MEMBER 6"/>
    <property type="match status" value="1"/>
</dbReference>
<organism evidence="10 11">
    <name type="scientific">Lapidilactobacillus mulanensis</name>
    <dbReference type="NCBI Taxonomy" id="2485999"/>
    <lineage>
        <taxon>Bacteria</taxon>
        <taxon>Bacillati</taxon>
        <taxon>Bacillota</taxon>
        <taxon>Bacilli</taxon>
        <taxon>Lactobacillales</taxon>
        <taxon>Lactobacillaceae</taxon>
        <taxon>Lapidilactobacillus</taxon>
    </lineage>
</organism>
<dbReference type="RefSeq" id="WP_125578048.1">
    <property type="nucleotide sequence ID" value="NZ_JBHTOF010000098.1"/>
</dbReference>
<dbReference type="PROSITE" id="PS50893">
    <property type="entry name" value="ABC_TRANSPORTER_2"/>
    <property type="match status" value="1"/>
</dbReference>
<keyword evidence="2 7" id="KW-0812">Transmembrane</keyword>
<evidence type="ECO:0000313" key="11">
    <source>
        <dbReference type="Proteomes" id="UP001597244"/>
    </source>
</evidence>
<evidence type="ECO:0000256" key="4">
    <source>
        <dbReference type="ARBA" id="ARBA00022840"/>
    </source>
</evidence>
<dbReference type="GO" id="GO:0005524">
    <property type="term" value="F:ATP binding"/>
    <property type="evidence" value="ECO:0007669"/>
    <property type="project" value="UniProtKB-KW"/>
</dbReference>
<dbReference type="Gene3D" id="3.40.50.300">
    <property type="entry name" value="P-loop containing nucleotide triphosphate hydrolases"/>
    <property type="match status" value="1"/>
</dbReference>
<dbReference type="SUPFAM" id="SSF52540">
    <property type="entry name" value="P-loop containing nucleoside triphosphate hydrolases"/>
    <property type="match status" value="1"/>
</dbReference>
<evidence type="ECO:0000256" key="1">
    <source>
        <dbReference type="ARBA" id="ARBA00004651"/>
    </source>
</evidence>
<evidence type="ECO:0000256" key="7">
    <source>
        <dbReference type="SAM" id="Phobius"/>
    </source>
</evidence>
<dbReference type="InterPro" id="IPR003439">
    <property type="entry name" value="ABC_transporter-like_ATP-bd"/>
</dbReference>
<accession>A0ABW4DR46</accession>
<evidence type="ECO:0000256" key="2">
    <source>
        <dbReference type="ARBA" id="ARBA00022692"/>
    </source>
</evidence>
<dbReference type="Proteomes" id="UP001597244">
    <property type="component" value="Unassembled WGS sequence"/>
</dbReference>
<keyword evidence="5 7" id="KW-1133">Transmembrane helix</keyword>
<comment type="subcellular location">
    <subcellularLocation>
        <location evidence="1">Cell membrane</location>
        <topology evidence="1">Multi-pass membrane protein</topology>
    </subcellularLocation>
</comment>
<evidence type="ECO:0000313" key="10">
    <source>
        <dbReference type="EMBL" id="MFD1466193.1"/>
    </source>
</evidence>
<dbReference type="InterPro" id="IPR039421">
    <property type="entry name" value="Type_1_exporter"/>
</dbReference>
<reference evidence="11" key="1">
    <citation type="journal article" date="2019" name="Int. J. Syst. Evol. Microbiol.">
        <title>The Global Catalogue of Microorganisms (GCM) 10K type strain sequencing project: providing services to taxonomists for standard genome sequencing and annotation.</title>
        <authorList>
            <consortium name="The Broad Institute Genomics Platform"/>
            <consortium name="The Broad Institute Genome Sequencing Center for Infectious Disease"/>
            <person name="Wu L."/>
            <person name="Ma J."/>
        </authorList>
    </citation>
    <scope>NUCLEOTIDE SEQUENCE [LARGE SCALE GENOMIC DNA]</scope>
    <source>
        <strain evidence="11">CCM 8951</strain>
    </source>
</reference>
<keyword evidence="6 7" id="KW-0472">Membrane</keyword>
<sequence length="452" mass="50454">MDIKVRRDLMTRISETNYENFHHFPEATYTSWLTNDVNTINDYGFSMFFFVTNQIANIVLSIFSLLTFHYSLLITVAVLTGIMLLAPKLFTRRLNQRSVAQTKMNEELTKQVTDVLEGFNSLFTLGLPKTIQTKTLASSQKLADARIDYAKTAGSMSATVNIVSLLSQIAVLVHAALLFMAHLIPAGAVSNASYFASTIFTSLTGATANIAEMSAVQPIFDKYEQLPINTDDQKCQSVTPLENQIAIQNLNFAYDQQQPVLQNFSWRIQKNKKYALVGDSGSGKSTILNLLVGQLTHYSGQIRYDGQDYQRLDLQSLRRQISFLEQSPHVFNASLRENILLGREITESQLRAIIERAGLNQLIAKLPQGLDSILTHNGQDLSGGQKQRISLVRGLVNGAEIMLLDEATTSLDQRASDDIEQNLLDDPQLTLVIVTHHLHETIAAQLHQVLQI</sequence>
<comment type="caution">
    <text evidence="10">The sequence shown here is derived from an EMBL/GenBank/DDBJ whole genome shotgun (WGS) entry which is preliminary data.</text>
</comment>
<dbReference type="SUPFAM" id="SSF90123">
    <property type="entry name" value="ABC transporter transmembrane region"/>
    <property type="match status" value="1"/>
</dbReference>
<dbReference type="InterPro" id="IPR017871">
    <property type="entry name" value="ABC_transporter-like_CS"/>
</dbReference>
<feature type="domain" description="ABC transporter" evidence="8">
    <location>
        <begin position="245"/>
        <end position="451"/>
    </location>
</feature>
<evidence type="ECO:0000256" key="5">
    <source>
        <dbReference type="ARBA" id="ARBA00022989"/>
    </source>
</evidence>
<dbReference type="Pfam" id="PF00664">
    <property type="entry name" value="ABC_membrane"/>
    <property type="match status" value="1"/>
</dbReference>
<dbReference type="PROSITE" id="PS00211">
    <property type="entry name" value="ABC_TRANSPORTER_1"/>
    <property type="match status" value="1"/>
</dbReference>
<feature type="transmembrane region" description="Helical" evidence="7">
    <location>
        <begin position="43"/>
        <end position="66"/>
    </location>
</feature>
<keyword evidence="4 10" id="KW-0067">ATP-binding</keyword>
<dbReference type="PROSITE" id="PS50929">
    <property type="entry name" value="ABC_TM1F"/>
    <property type="match status" value="1"/>
</dbReference>
<dbReference type="SMART" id="SM00382">
    <property type="entry name" value="AAA"/>
    <property type="match status" value="1"/>
</dbReference>
<proteinExistence type="predicted"/>
<feature type="transmembrane region" description="Helical" evidence="7">
    <location>
        <begin position="72"/>
        <end position="90"/>
    </location>
</feature>
<feature type="transmembrane region" description="Helical" evidence="7">
    <location>
        <begin position="160"/>
        <end position="184"/>
    </location>
</feature>
<gene>
    <name evidence="10" type="ORF">ACFQ4L_08980</name>
</gene>
<dbReference type="EMBL" id="JBHTOF010000098">
    <property type="protein sequence ID" value="MFD1466193.1"/>
    <property type="molecule type" value="Genomic_DNA"/>
</dbReference>
<dbReference type="Pfam" id="PF00005">
    <property type="entry name" value="ABC_tran"/>
    <property type="match status" value="1"/>
</dbReference>
<dbReference type="InterPro" id="IPR027417">
    <property type="entry name" value="P-loop_NTPase"/>
</dbReference>
<dbReference type="PANTHER" id="PTHR24221">
    <property type="entry name" value="ATP-BINDING CASSETTE SUB-FAMILY B"/>
    <property type="match status" value="1"/>
</dbReference>
<protein>
    <submittedName>
        <fullName evidence="10">ATP-binding cassette domain-containing protein</fullName>
    </submittedName>
</protein>
<evidence type="ECO:0000259" key="8">
    <source>
        <dbReference type="PROSITE" id="PS50893"/>
    </source>
</evidence>
<evidence type="ECO:0000256" key="3">
    <source>
        <dbReference type="ARBA" id="ARBA00022741"/>
    </source>
</evidence>
<dbReference type="InterPro" id="IPR011527">
    <property type="entry name" value="ABC1_TM_dom"/>
</dbReference>
<evidence type="ECO:0000256" key="6">
    <source>
        <dbReference type="ARBA" id="ARBA00023136"/>
    </source>
</evidence>
<evidence type="ECO:0000259" key="9">
    <source>
        <dbReference type="PROSITE" id="PS50929"/>
    </source>
</evidence>
<keyword evidence="11" id="KW-1185">Reference proteome</keyword>
<name>A0ABW4DR46_9LACO</name>
<dbReference type="InterPro" id="IPR036640">
    <property type="entry name" value="ABC1_TM_sf"/>
</dbReference>
<dbReference type="InterPro" id="IPR003593">
    <property type="entry name" value="AAA+_ATPase"/>
</dbReference>
<dbReference type="Gene3D" id="1.20.1560.10">
    <property type="entry name" value="ABC transporter type 1, transmembrane domain"/>
    <property type="match status" value="1"/>
</dbReference>
<keyword evidence="3" id="KW-0547">Nucleotide-binding</keyword>